<dbReference type="OrthoDB" id="1641903at2759"/>
<protein>
    <submittedName>
        <fullName evidence="7">Solute carrier family 23 member 2</fullName>
    </submittedName>
</protein>
<comment type="caution">
    <text evidence="7">The sequence shown here is derived from an EMBL/GenBank/DDBJ whole genome shotgun (WGS) entry which is preliminary data.</text>
</comment>
<evidence type="ECO:0000256" key="3">
    <source>
        <dbReference type="ARBA" id="ARBA00022692"/>
    </source>
</evidence>
<feature type="transmembrane region" description="Helical" evidence="6">
    <location>
        <begin position="203"/>
        <end position="223"/>
    </location>
</feature>
<feature type="transmembrane region" description="Helical" evidence="6">
    <location>
        <begin position="165"/>
        <end position="183"/>
    </location>
</feature>
<evidence type="ECO:0000313" key="7">
    <source>
        <dbReference type="EMBL" id="PIK59087.1"/>
    </source>
</evidence>
<evidence type="ECO:0000256" key="2">
    <source>
        <dbReference type="ARBA" id="ARBA00008821"/>
    </source>
</evidence>
<comment type="similarity">
    <text evidence="2">Belongs to the nucleobase:cation symporter-2 (NCS2) (TC 2.A.40) family.</text>
</comment>
<reference evidence="7 8" key="1">
    <citation type="journal article" date="2017" name="PLoS Biol.">
        <title>The sea cucumber genome provides insights into morphological evolution and visceral regeneration.</title>
        <authorList>
            <person name="Zhang X."/>
            <person name="Sun L."/>
            <person name="Yuan J."/>
            <person name="Sun Y."/>
            <person name="Gao Y."/>
            <person name="Zhang L."/>
            <person name="Li S."/>
            <person name="Dai H."/>
            <person name="Hamel J.F."/>
            <person name="Liu C."/>
            <person name="Yu Y."/>
            <person name="Liu S."/>
            <person name="Lin W."/>
            <person name="Guo K."/>
            <person name="Jin S."/>
            <person name="Xu P."/>
            <person name="Storey K.B."/>
            <person name="Huan P."/>
            <person name="Zhang T."/>
            <person name="Zhou Y."/>
            <person name="Zhang J."/>
            <person name="Lin C."/>
            <person name="Li X."/>
            <person name="Xing L."/>
            <person name="Huo D."/>
            <person name="Sun M."/>
            <person name="Wang L."/>
            <person name="Mercier A."/>
            <person name="Li F."/>
            <person name="Yang H."/>
            <person name="Xiang J."/>
        </authorList>
    </citation>
    <scope>NUCLEOTIDE SEQUENCE [LARGE SCALE GENOMIC DNA]</scope>
    <source>
        <strain evidence="7">Shaxun</strain>
        <tissue evidence="7">Muscle</tissue>
    </source>
</reference>
<dbReference type="EMBL" id="MRZV01000093">
    <property type="protein sequence ID" value="PIK59087.1"/>
    <property type="molecule type" value="Genomic_DNA"/>
</dbReference>
<dbReference type="AlphaFoldDB" id="A0A2G8LFR4"/>
<keyword evidence="4 6" id="KW-1133">Transmembrane helix</keyword>
<proteinExistence type="inferred from homology"/>
<dbReference type="PANTHER" id="PTHR11119">
    <property type="entry name" value="XANTHINE-URACIL / VITAMIN C PERMEASE FAMILY MEMBER"/>
    <property type="match status" value="1"/>
</dbReference>
<keyword evidence="3 6" id="KW-0812">Transmembrane</keyword>
<evidence type="ECO:0000313" key="8">
    <source>
        <dbReference type="Proteomes" id="UP000230750"/>
    </source>
</evidence>
<organism evidence="7 8">
    <name type="scientific">Stichopus japonicus</name>
    <name type="common">Sea cucumber</name>
    <dbReference type="NCBI Taxonomy" id="307972"/>
    <lineage>
        <taxon>Eukaryota</taxon>
        <taxon>Metazoa</taxon>
        <taxon>Echinodermata</taxon>
        <taxon>Eleutherozoa</taxon>
        <taxon>Echinozoa</taxon>
        <taxon>Holothuroidea</taxon>
        <taxon>Aspidochirotacea</taxon>
        <taxon>Aspidochirotida</taxon>
        <taxon>Stichopodidae</taxon>
        <taxon>Apostichopus</taxon>
    </lineage>
</organism>
<name>A0A2G8LFR4_STIJA</name>
<dbReference type="InterPro" id="IPR006043">
    <property type="entry name" value="NCS2"/>
</dbReference>
<evidence type="ECO:0000256" key="6">
    <source>
        <dbReference type="SAM" id="Phobius"/>
    </source>
</evidence>
<feature type="transmembrane region" description="Helical" evidence="6">
    <location>
        <begin position="135"/>
        <end position="153"/>
    </location>
</feature>
<dbReference type="STRING" id="307972.A0A2G8LFR4"/>
<evidence type="ECO:0000256" key="4">
    <source>
        <dbReference type="ARBA" id="ARBA00022989"/>
    </source>
</evidence>
<comment type="subcellular location">
    <subcellularLocation>
        <location evidence="1">Membrane</location>
        <topology evidence="1">Multi-pass membrane protein</topology>
    </subcellularLocation>
</comment>
<gene>
    <name evidence="7" type="ORF">BSL78_03969</name>
</gene>
<dbReference type="Pfam" id="PF00860">
    <property type="entry name" value="Xan_ur_permease"/>
    <property type="match status" value="2"/>
</dbReference>
<evidence type="ECO:0000256" key="5">
    <source>
        <dbReference type="ARBA" id="ARBA00023136"/>
    </source>
</evidence>
<accession>A0A2G8LFR4</accession>
<feature type="transmembrane region" description="Helical" evidence="6">
    <location>
        <begin position="72"/>
        <end position="91"/>
    </location>
</feature>
<dbReference type="GO" id="GO:0022857">
    <property type="term" value="F:transmembrane transporter activity"/>
    <property type="evidence" value="ECO:0007669"/>
    <property type="project" value="InterPro"/>
</dbReference>
<dbReference type="Proteomes" id="UP000230750">
    <property type="component" value="Unassembled WGS sequence"/>
</dbReference>
<keyword evidence="8" id="KW-1185">Reference proteome</keyword>
<sequence>MPTFNVAGFAGVLTAVVASMLDSLGDYHACSQVSLVPPPPLHAVNRGIGLEGIGCMIGALWVLAWASPHIVATYPNILFIVYTIQAGVALVDCNGQAEINRNVASRTVLILSGLIFAAVAFLAKFSALMNAIPSPVLGASAVTIGMISAIGLANFQHVNMESSRNILVVGISIFVAIGIPGYFDKNPDAVNTGIGVIDQLSLILLSNKMFMGAAVSVLLDNLIPGTYEDRGMDWRTKTSQDNTAGTLSTELSVYQLPFGMRWIQKKNWMRHVPFSPTFTGFRRPYNTAVPDDSSV</sequence>
<dbReference type="GO" id="GO:0016020">
    <property type="term" value="C:membrane"/>
    <property type="evidence" value="ECO:0007669"/>
    <property type="project" value="UniProtKB-SubCell"/>
</dbReference>
<evidence type="ECO:0000256" key="1">
    <source>
        <dbReference type="ARBA" id="ARBA00004141"/>
    </source>
</evidence>
<feature type="transmembrane region" description="Helical" evidence="6">
    <location>
        <begin position="103"/>
        <end position="123"/>
    </location>
</feature>
<keyword evidence="5 6" id="KW-0472">Membrane</keyword>